<proteinExistence type="predicted"/>
<evidence type="ECO:0000313" key="6">
    <source>
        <dbReference type="EMBL" id="MTV33156.1"/>
    </source>
</evidence>
<keyword evidence="4" id="KW-0378">Hydrolase</keyword>
<protein>
    <submittedName>
        <fullName evidence="6">Peptidase S10</fullName>
    </submittedName>
</protein>
<dbReference type="AlphaFoldDB" id="A0A6N8DTL7"/>
<dbReference type="EMBL" id="WNKS01000028">
    <property type="protein sequence ID" value="MTV33156.1"/>
    <property type="molecule type" value="Genomic_DNA"/>
</dbReference>
<evidence type="ECO:0000313" key="7">
    <source>
        <dbReference type="Proteomes" id="UP000439113"/>
    </source>
</evidence>
<organism evidence="6 7">
    <name type="scientific">Rhodoblastus acidophilus</name>
    <name type="common">Rhodopseudomonas acidophila</name>
    <dbReference type="NCBI Taxonomy" id="1074"/>
    <lineage>
        <taxon>Bacteria</taxon>
        <taxon>Pseudomonadati</taxon>
        <taxon>Pseudomonadota</taxon>
        <taxon>Alphaproteobacteria</taxon>
        <taxon>Hyphomicrobiales</taxon>
        <taxon>Rhodoblastaceae</taxon>
        <taxon>Rhodoblastus</taxon>
    </lineage>
</organism>
<name>A0A6N8DTL7_RHOAC</name>
<dbReference type="PANTHER" id="PTHR11802:SF3">
    <property type="entry name" value="RETINOID-INDUCIBLE SERINE CARBOXYPEPTIDASE"/>
    <property type="match status" value="1"/>
</dbReference>
<accession>A0A6N8DTL7</accession>
<keyword evidence="1" id="KW-0121">Carboxypeptidase</keyword>
<dbReference type="InterPro" id="IPR029058">
    <property type="entry name" value="AB_hydrolase_fold"/>
</dbReference>
<keyword evidence="5" id="KW-0325">Glycoprotein</keyword>
<dbReference type="Gene3D" id="3.40.50.1820">
    <property type="entry name" value="alpha/beta hydrolase"/>
    <property type="match status" value="1"/>
</dbReference>
<evidence type="ECO:0000256" key="2">
    <source>
        <dbReference type="ARBA" id="ARBA00022670"/>
    </source>
</evidence>
<reference evidence="6 7" key="1">
    <citation type="submission" date="2019-11" db="EMBL/GenBank/DDBJ databases">
        <title>Whole-genome sequence of a Rhodoblastus acidophilus DSM 142.</title>
        <authorList>
            <person name="Kyndt J.A."/>
            <person name="Meyer T.E."/>
        </authorList>
    </citation>
    <scope>NUCLEOTIDE SEQUENCE [LARGE SCALE GENOMIC DNA]</scope>
    <source>
        <strain evidence="6 7">DSM 142</strain>
    </source>
</reference>
<keyword evidence="2" id="KW-0645">Protease</keyword>
<dbReference type="SUPFAM" id="SSF53474">
    <property type="entry name" value="alpha/beta-Hydrolases"/>
    <property type="match status" value="1"/>
</dbReference>
<gene>
    <name evidence="6" type="ORF">GJ654_19430</name>
</gene>
<dbReference type="OrthoDB" id="9770107at2"/>
<evidence type="ECO:0000256" key="3">
    <source>
        <dbReference type="ARBA" id="ARBA00022729"/>
    </source>
</evidence>
<dbReference type="GO" id="GO:0004185">
    <property type="term" value="F:serine-type carboxypeptidase activity"/>
    <property type="evidence" value="ECO:0007669"/>
    <property type="project" value="InterPro"/>
</dbReference>
<evidence type="ECO:0000256" key="4">
    <source>
        <dbReference type="ARBA" id="ARBA00022801"/>
    </source>
</evidence>
<dbReference type="PROSITE" id="PS00131">
    <property type="entry name" value="CARBOXYPEPT_SER_SER"/>
    <property type="match status" value="1"/>
</dbReference>
<evidence type="ECO:0000256" key="5">
    <source>
        <dbReference type="ARBA" id="ARBA00023180"/>
    </source>
</evidence>
<dbReference type="RefSeq" id="WP_155447836.1">
    <property type="nucleotide sequence ID" value="NZ_JAOQNR010000020.1"/>
</dbReference>
<keyword evidence="3" id="KW-0732">Signal</keyword>
<sequence length="484" mass="52116">MTRICRRPRGGEVLLAFLLLPLLLGLNVARAENAGPPTPSVTEHSIAIGDRKIAFKATASTVPVKDAQSGETLADVATLAFTRDAATCRVVFAFNGGPGAGSAWLDLGAVGPWRLPLAGAVPSTPPRLVDNQESWLDFTDLVFIDPPGTGFSRLPANESAKKHFLSVDGDIDMLAAVIRRWSEREHRETCAKYLLGESYGGFRAPKIARALQESKNVGVDGLILVSPVLDFAWIEGRNNPLVDAARLPSLVASRTGAKNRAALADAESFARGDYITDLLRGPNDEAALGRVVGRLSTLTGLPAETLRRLGGRVGTHDWARETDPTGRTIASAYDGAVRGLNPSVHYADVADPVLDALRAPLAQAMSRLTAEKLKRPVGDVSYEILNDRVSHGWDWGQGRRSQESLSDLRHVMALDPRVKILVAHGLSDLVTPYFATRLLLDQSLAVGAPDRIGFIALPGGHMFYAEEFSRAAFRDAARKMIEGN</sequence>
<evidence type="ECO:0000256" key="1">
    <source>
        <dbReference type="ARBA" id="ARBA00022645"/>
    </source>
</evidence>
<dbReference type="Proteomes" id="UP000439113">
    <property type="component" value="Unassembled WGS sequence"/>
</dbReference>
<comment type="caution">
    <text evidence="6">The sequence shown here is derived from an EMBL/GenBank/DDBJ whole genome shotgun (WGS) entry which is preliminary data.</text>
</comment>
<dbReference type="Pfam" id="PF00450">
    <property type="entry name" value="Peptidase_S10"/>
    <property type="match status" value="1"/>
</dbReference>
<dbReference type="InterPro" id="IPR001563">
    <property type="entry name" value="Peptidase_S10"/>
</dbReference>
<dbReference type="GO" id="GO:0006508">
    <property type="term" value="P:proteolysis"/>
    <property type="evidence" value="ECO:0007669"/>
    <property type="project" value="UniProtKB-KW"/>
</dbReference>
<dbReference type="PANTHER" id="PTHR11802">
    <property type="entry name" value="SERINE PROTEASE FAMILY S10 SERINE CARBOXYPEPTIDASE"/>
    <property type="match status" value="1"/>
</dbReference>
<dbReference type="InterPro" id="IPR018202">
    <property type="entry name" value="Ser_caboxypep_ser_AS"/>
</dbReference>